<dbReference type="CDD" id="cd17319">
    <property type="entry name" value="MFS_ExuT_GudP_like"/>
    <property type="match status" value="1"/>
</dbReference>
<dbReference type="FunFam" id="1.20.1250.20:FF:000018">
    <property type="entry name" value="MFS transporter permease"/>
    <property type="match status" value="1"/>
</dbReference>
<dbReference type="Pfam" id="PF07690">
    <property type="entry name" value="MFS_1"/>
    <property type="match status" value="1"/>
</dbReference>
<dbReference type="InterPro" id="IPR011701">
    <property type="entry name" value="MFS"/>
</dbReference>
<evidence type="ECO:0000256" key="4">
    <source>
        <dbReference type="ARBA" id="ARBA00022989"/>
    </source>
</evidence>
<dbReference type="Proteomes" id="UP000290849">
    <property type="component" value="Unassembled WGS sequence"/>
</dbReference>
<gene>
    <name evidence="8" type="ORF">C7R54_16420</name>
</gene>
<protein>
    <submittedName>
        <fullName evidence="8">MFS transporter</fullName>
    </submittedName>
</protein>
<evidence type="ECO:0000259" key="7">
    <source>
        <dbReference type="PROSITE" id="PS50850"/>
    </source>
</evidence>
<feature type="transmembrane region" description="Helical" evidence="6">
    <location>
        <begin position="25"/>
        <end position="42"/>
    </location>
</feature>
<feature type="transmembrane region" description="Helical" evidence="6">
    <location>
        <begin position="376"/>
        <end position="399"/>
    </location>
</feature>
<dbReference type="AlphaFoldDB" id="A0A4Q1HLF2"/>
<evidence type="ECO:0000256" key="6">
    <source>
        <dbReference type="SAM" id="Phobius"/>
    </source>
</evidence>
<evidence type="ECO:0000256" key="1">
    <source>
        <dbReference type="ARBA" id="ARBA00004141"/>
    </source>
</evidence>
<feature type="transmembrane region" description="Helical" evidence="6">
    <location>
        <begin position="94"/>
        <end position="113"/>
    </location>
</feature>
<proteinExistence type="predicted"/>
<feature type="transmembrane region" description="Helical" evidence="6">
    <location>
        <begin position="256"/>
        <end position="278"/>
    </location>
</feature>
<dbReference type="GO" id="GO:0022857">
    <property type="term" value="F:transmembrane transporter activity"/>
    <property type="evidence" value="ECO:0007669"/>
    <property type="project" value="InterPro"/>
</dbReference>
<evidence type="ECO:0000313" key="9">
    <source>
        <dbReference type="Proteomes" id="UP000290849"/>
    </source>
</evidence>
<feature type="transmembrane region" description="Helical" evidence="6">
    <location>
        <begin position="411"/>
        <end position="430"/>
    </location>
</feature>
<dbReference type="EMBL" id="PYAL01000004">
    <property type="protein sequence ID" value="RXN88145.1"/>
    <property type="molecule type" value="Genomic_DNA"/>
</dbReference>
<comment type="subcellular location">
    <subcellularLocation>
        <location evidence="1">Membrane</location>
        <topology evidence="1">Multi-pass membrane protein</topology>
    </subcellularLocation>
</comment>
<dbReference type="PANTHER" id="PTHR43791:SF36">
    <property type="entry name" value="TRANSPORTER, PUTATIVE (AFU_ORTHOLOGUE AFUA_6G08340)-RELATED"/>
    <property type="match status" value="1"/>
</dbReference>
<feature type="transmembrane region" description="Helical" evidence="6">
    <location>
        <begin position="62"/>
        <end position="82"/>
    </location>
</feature>
<evidence type="ECO:0000256" key="2">
    <source>
        <dbReference type="ARBA" id="ARBA00022448"/>
    </source>
</evidence>
<keyword evidence="5 6" id="KW-0472">Membrane</keyword>
<feature type="transmembrane region" description="Helical" evidence="6">
    <location>
        <begin position="290"/>
        <end position="310"/>
    </location>
</feature>
<organism evidence="8 9">
    <name type="scientific">Achromobacter aloeverae</name>
    <dbReference type="NCBI Taxonomy" id="1750518"/>
    <lineage>
        <taxon>Bacteria</taxon>
        <taxon>Pseudomonadati</taxon>
        <taxon>Pseudomonadota</taxon>
        <taxon>Betaproteobacteria</taxon>
        <taxon>Burkholderiales</taxon>
        <taxon>Alcaligenaceae</taxon>
        <taxon>Achromobacter</taxon>
    </lineage>
</organism>
<evidence type="ECO:0000256" key="5">
    <source>
        <dbReference type="ARBA" id="ARBA00023136"/>
    </source>
</evidence>
<accession>A0A4Q1HLF2</accession>
<dbReference type="PROSITE" id="PS50850">
    <property type="entry name" value="MFS"/>
    <property type="match status" value="1"/>
</dbReference>
<name>A0A4Q1HLF2_9BURK</name>
<keyword evidence="2" id="KW-0813">Transport</keyword>
<dbReference type="SUPFAM" id="SSF103473">
    <property type="entry name" value="MFS general substrate transporter"/>
    <property type="match status" value="1"/>
</dbReference>
<feature type="transmembrane region" description="Helical" evidence="6">
    <location>
        <begin position="322"/>
        <end position="338"/>
    </location>
</feature>
<dbReference type="InterPro" id="IPR020846">
    <property type="entry name" value="MFS_dom"/>
</dbReference>
<keyword evidence="4 6" id="KW-1133">Transmembrane helix</keyword>
<feature type="transmembrane region" description="Helical" evidence="6">
    <location>
        <begin position="189"/>
        <end position="210"/>
    </location>
</feature>
<comment type="caution">
    <text evidence="8">The sequence shown here is derived from an EMBL/GenBank/DDBJ whole genome shotgun (WGS) entry which is preliminary data.</text>
</comment>
<feature type="transmembrane region" description="Helical" evidence="6">
    <location>
        <begin position="344"/>
        <end position="364"/>
    </location>
</feature>
<feature type="transmembrane region" description="Helical" evidence="6">
    <location>
        <begin position="119"/>
        <end position="141"/>
    </location>
</feature>
<evidence type="ECO:0000313" key="8">
    <source>
        <dbReference type="EMBL" id="RXN88145.1"/>
    </source>
</evidence>
<dbReference type="PANTHER" id="PTHR43791">
    <property type="entry name" value="PERMEASE-RELATED"/>
    <property type="match status" value="1"/>
</dbReference>
<dbReference type="OrthoDB" id="8596007at2"/>
<dbReference type="Gene3D" id="1.20.1250.20">
    <property type="entry name" value="MFS general substrate transporter like domains"/>
    <property type="match status" value="2"/>
</dbReference>
<dbReference type="InterPro" id="IPR036259">
    <property type="entry name" value="MFS_trans_sf"/>
</dbReference>
<dbReference type="RefSeq" id="WP_129151510.1">
    <property type="nucleotide sequence ID" value="NZ_JBHSDO010000011.1"/>
</dbReference>
<reference evidence="8 9" key="1">
    <citation type="journal article" date="2017" name="Int. J. Syst. Evol. Microbiol.">
        <title>Achromobacter aloeverae sp. nov., isolated from the root of Aloe vera (L.) Burm.f.</title>
        <authorList>
            <person name="Kuncharoen N."/>
            <person name="Muramatsu Y."/>
            <person name="Shibata C."/>
            <person name="Kamakura Y."/>
            <person name="Nakagawa Y."/>
            <person name="Tanasupawat S."/>
        </authorList>
    </citation>
    <scope>NUCLEOTIDE SEQUENCE [LARGE SCALE GENOMIC DNA]</scope>
    <source>
        <strain evidence="8 9">AVA-1</strain>
    </source>
</reference>
<sequence length="436" mass="47255">MSATPHTVTGLAEDSTALKSAVRKFYVRMMPLVVIMLLVNQVDRTNLGFIQDALKADLGLGAAAFGLGAGLFFVGYALFEVPSNVLLQRYGARLWLTRIMVTWGLVTLLMAFTQGEYTFYFLRFMLGLMEAGFFPGVIFYLTTWLPDAHRGRAVAIFLSASALAYIVTGPISGALLTMHGMAGIAGWRWMFLIEGGGSMLMGLVSIRYLVSSIGEAKWLTAEEKRELQGAVDRDIASRKTVQGQKPQWRLLLQRPVLTLCAIYFISVMTGYTVTFWLPGILRQIKDINDFQVGLLSSIPWIGAVIAMYVLARFTDDKGHRKLLVGCALLLQAVGMALATTGSPWFALFALTLAAIGYKSCNSVFWSMTAMSLEPKILASGIALINSLGNLGGFVAPTAVGAIKQHTGSLQAGLLGLTACSLVGIVLVMSLRLRKGI</sequence>
<evidence type="ECO:0000256" key="3">
    <source>
        <dbReference type="ARBA" id="ARBA00022692"/>
    </source>
</evidence>
<keyword evidence="9" id="KW-1185">Reference proteome</keyword>
<feature type="transmembrane region" description="Helical" evidence="6">
    <location>
        <begin position="153"/>
        <end position="177"/>
    </location>
</feature>
<feature type="domain" description="Major facilitator superfamily (MFS) profile" evidence="7">
    <location>
        <begin position="29"/>
        <end position="435"/>
    </location>
</feature>
<keyword evidence="3 6" id="KW-0812">Transmembrane</keyword>
<dbReference type="GO" id="GO:0016020">
    <property type="term" value="C:membrane"/>
    <property type="evidence" value="ECO:0007669"/>
    <property type="project" value="UniProtKB-SubCell"/>
</dbReference>